<comment type="caution">
    <text evidence="1">The sequence shown here is derived from an EMBL/GenBank/DDBJ whole genome shotgun (WGS) entry which is preliminary data.</text>
</comment>
<organism evidence="1 2">
    <name type="scientific">Myxococcus virescens</name>
    <dbReference type="NCBI Taxonomy" id="83456"/>
    <lineage>
        <taxon>Bacteria</taxon>
        <taxon>Pseudomonadati</taxon>
        <taxon>Myxococcota</taxon>
        <taxon>Myxococcia</taxon>
        <taxon>Myxococcales</taxon>
        <taxon>Cystobacterineae</taxon>
        <taxon>Myxococcaceae</taxon>
        <taxon>Myxococcus</taxon>
    </lineage>
</organism>
<accession>A0A511HRN6</accession>
<dbReference type="Proteomes" id="UP000321224">
    <property type="component" value="Unassembled WGS sequence"/>
</dbReference>
<dbReference type="EMBL" id="BJVY01000062">
    <property type="protein sequence ID" value="GEL75159.1"/>
    <property type="molecule type" value="Genomic_DNA"/>
</dbReference>
<dbReference type="RefSeq" id="WP_143043104.1">
    <property type="nucleotide sequence ID" value="NZ_BJVY01000062.1"/>
</dbReference>
<evidence type="ECO:0000313" key="2">
    <source>
        <dbReference type="Proteomes" id="UP000321224"/>
    </source>
</evidence>
<reference evidence="1 2" key="1">
    <citation type="submission" date="2019-07" db="EMBL/GenBank/DDBJ databases">
        <title>Whole genome shotgun sequence of Myxococcus virescens NBRC 100334.</title>
        <authorList>
            <person name="Hosoyama A."/>
            <person name="Uohara A."/>
            <person name="Ohji S."/>
            <person name="Ichikawa N."/>
        </authorList>
    </citation>
    <scope>NUCLEOTIDE SEQUENCE [LARGE SCALE GENOMIC DNA]</scope>
    <source>
        <strain evidence="1 2">NBRC 100334</strain>
    </source>
</reference>
<protein>
    <submittedName>
        <fullName evidence="1">Uncharacterized protein</fullName>
    </submittedName>
</protein>
<proteinExistence type="predicted"/>
<dbReference type="AlphaFoldDB" id="A0A511HRN6"/>
<name>A0A511HRN6_9BACT</name>
<evidence type="ECO:0000313" key="1">
    <source>
        <dbReference type="EMBL" id="GEL75159.1"/>
    </source>
</evidence>
<gene>
    <name evidence="1" type="ORF">MVI01_69430</name>
</gene>
<sequence length="211" mass="23711">MKSFKCVECGRGMVVPLAKPGRRMAFKHIPDLEVPADLELPTCTACGTEWLDEDSTRALDMALARVYRMELSKKANAALRRLKTAKFRQWDLEPLLGLSPGYLSKVKAGKDISPTLTAALVLLAEEPTRVDELRNNWRCVPEQTFRIRSESSFHLELPKGPSECSYRASLWSLLNELDTDCRPFESMRLSFEPEPEPVRAATNALTLEATA</sequence>